<reference evidence="2" key="1">
    <citation type="journal article" date="2019" name="Int. J. Syst. Evol. Microbiol.">
        <title>The Global Catalogue of Microorganisms (GCM) 10K type strain sequencing project: providing services to taxonomists for standard genome sequencing and annotation.</title>
        <authorList>
            <consortium name="The Broad Institute Genomics Platform"/>
            <consortium name="The Broad Institute Genome Sequencing Center for Infectious Disease"/>
            <person name="Wu L."/>
            <person name="Ma J."/>
        </authorList>
    </citation>
    <scope>NUCLEOTIDE SEQUENCE [LARGE SCALE GENOMIC DNA]</scope>
    <source>
        <strain evidence="2">JCM 17304</strain>
    </source>
</reference>
<protein>
    <recommendedName>
        <fullName evidence="3">Class I SAM-dependent methyltransferase</fullName>
    </recommendedName>
</protein>
<gene>
    <name evidence="1" type="ORF">GCM10022414_16310</name>
</gene>
<dbReference type="InterPro" id="IPR029063">
    <property type="entry name" value="SAM-dependent_MTases_sf"/>
</dbReference>
<comment type="caution">
    <text evidence="1">The sequence shown here is derived from an EMBL/GenBank/DDBJ whole genome shotgun (WGS) entry which is preliminary data.</text>
</comment>
<organism evidence="1 2">
    <name type="scientific">Zhongshania borealis</name>
    <dbReference type="NCBI Taxonomy" id="889488"/>
    <lineage>
        <taxon>Bacteria</taxon>
        <taxon>Pseudomonadati</taxon>
        <taxon>Pseudomonadota</taxon>
        <taxon>Gammaproteobacteria</taxon>
        <taxon>Cellvibrionales</taxon>
        <taxon>Spongiibacteraceae</taxon>
        <taxon>Zhongshania</taxon>
    </lineage>
</organism>
<keyword evidence="2" id="KW-1185">Reference proteome</keyword>
<dbReference type="CDD" id="cd02440">
    <property type="entry name" value="AdoMet_MTases"/>
    <property type="match status" value="1"/>
</dbReference>
<dbReference type="PANTHER" id="PTHR43861:SF1">
    <property type="entry name" value="TRANS-ACONITATE 2-METHYLTRANSFERASE"/>
    <property type="match status" value="1"/>
</dbReference>
<proteinExistence type="predicted"/>
<dbReference type="PANTHER" id="PTHR43861">
    <property type="entry name" value="TRANS-ACONITATE 2-METHYLTRANSFERASE-RELATED"/>
    <property type="match status" value="1"/>
</dbReference>
<dbReference type="Pfam" id="PF13489">
    <property type="entry name" value="Methyltransf_23"/>
    <property type="match status" value="1"/>
</dbReference>
<accession>A0ABP7WQY1</accession>
<dbReference type="RefSeq" id="WP_344934470.1">
    <property type="nucleotide sequence ID" value="NZ_BAABDM010000002.1"/>
</dbReference>
<evidence type="ECO:0008006" key="3">
    <source>
        <dbReference type="Google" id="ProtNLM"/>
    </source>
</evidence>
<name>A0ABP7WQY1_9GAMM</name>
<evidence type="ECO:0000313" key="1">
    <source>
        <dbReference type="EMBL" id="GAA4093296.1"/>
    </source>
</evidence>
<dbReference type="Gene3D" id="3.40.50.150">
    <property type="entry name" value="Vaccinia Virus protein VP39"/>
    <property type="match status" value="1"/>
</dbReference>
<evidence type="ECO:0000313" key="2">
    <source>
        <dbReference type="Proteomes" id="UP001500392"/>
    </source>
</evidence>
<dbReference type="SUPFAM" id="SSF53335">
    <property type="entry name" value="S-adenosyl-L-methionine-dependent methyltransferases"/>
    <property type="match status" value="1"/>
</dbReference>
<sequence>MDPNILGKKYDNIAQWWHTQHHGSHYGIAQLERALGFRADGGKALDVGCGAGGRFIRILENKNYSVQGLDVSAEMIKIARQNHPQQPFIHTDINEWESSEAFDFIVAWDSLFHLPFHMHTPVLKKLCGKLNPQGVLIYSFGDDYGEHTDQWHNDTFYYSSIGIQENCQTLLTMGLSIMHLELDQFPENHVYVIAQRRD</sequence>
<dbReference type="EMBL" id="BAABDM010000002">
    <property type="protein sequence ID" value="GAA4093296.1"/>
    <property type="molecule type" value="Genomic_DNA"/>
</dbReference>
<dbReference type="Proteomes" id="UP001500392">
    <property type="component" value="Unassembled WGS sequence"/>
</dbReference>